<organism evidence="2 3">
    <name type="scientific">Sporocytophaga myxococcoides</name>
    <dbReference type="NCBI Taxonomy" id="153721"/>
    <lineage>
        <taxon>Bacteria</taxon>
        <taxon>Pseudomonadati</taxon>
        <taxon>Bacteroidota</taxon>
        <taxon>Cytophagia</taxon>
        <taxon>Cytophagales</taxon>
        <taxon>Cytophagaceae</taxon>
        <taxon>Sporocytophaga</taxon>
    </lineage>
</organism>
<feature type="transmembrane region" description="Helical" evidence="1">
    <location>
        <begin position="83"/>
        <end position="100"/>
    </location>
</feature>
<keyword evidence="1" id="KW-0812">Transmembrane</keyword>
<feature type="transmembrane region" description="Helical" evidence="1">
    <location>
        <begin position="145"/>
        <end position="164"/>
    </location>
</feature>
<proteinExistence type="predicted"/>
<name>A0A098LF49_9BACT</name>
<evidence type="ECO:0000313" key="3">
    <source>
        <dbReference type="Proteomes" id="UP000030185"/>
    </source>
</evidence>
<dbReference type="AlphaFoldDB" id="A0A098LF49"/>
<dbReference type="OrthoDB" id="673991at2"/>
<evidence type="ECO:0000313" key="2">
    <source>
        <dbReference type="EMBL" id="GAL85580.1"/>
    </source>
</evidence>
<reference evidence="2 3" key="1">
    <citation type="submission" date="2014-09" db="EMBL/GenBank/DDBJ databases">
        <title>Sporocytophaga myxococcoides PG-01 genome sequencing.</title>
        <authorList>
            <person name="Liu L."/>
            <person name="Gao P.J."/>
            <person name="Chen G.J."/>
            <person name="Wang L.S."/>
        </authorList>
    </citation>
    <scope>NUCLEOTIDE SEQUENCE [LARGE SCALE GENOMIC DNA]</scope>
    <source>
        <strain evidence="2 3">PG-01</strain>
    </source>
</reference>
<keyword evidence="1" id="KW-0472">Membrane</keyword>
<feature type="transmembrane region" description="Helical" evidence="1">
    <location>
        <begin position="112"/>
        <end position="130"/>
    </location>
</feature>
<keyword evidence="1" id="KW-1133">Transmembrane helix</keyword>
<keyword evidence="3" id="KW-1185">Reference proteome</keyword>
<accession>A0A098LF49</accession>
<protein>
    <submittedName>
        <fullName evidence="2">Uncharacterized protein</fullName>
    </submittedName>
</protein>
<sequence>MFRNLYKKSKLAIKLFKVYRENKYLVRTAVDATNYMTLYMKIVSEISRKQMRVIRILGRLLTNKTHNEKGVISLAQIKATGTFIHYSIGILFLYLYHILWKNRITKPNLTGGLSLGLANGLLGIAAWYLYMNLHRNPPQIDRKSYLINLVIAHLIFGTVAAFEYNRRLHLSERKSAYNPQSSIQFLS</sequence>
<dbReference type="eggNOG" id="ENOG5032ZVF">
    <property type="taxonomic scope" value="Bacteria"/>
</dbReference>
<dbReference type="EMBL" id="BBLT01000005">
    <property type="protein sequence ID" value="GAL85580.1"/>
    <property type="molecule type" value="Genomic_DNA"/>
</dbReference>
<comment type="caution">
    <text evidence="2">The sequence shown here is derived from an EMBL/GenBank/DDBJ whole genome shotgun (WGS) entry which is preliminary data.</text>
</comment>
<evidence type="ECO:0000256" key="1">
    <source>
        <dbReference type="SAM" id="Phobius"/>
    </source>
</evidence>
<dbReference type="RefSeq" id="WP_052430200.1">
    <property type="nucleotide sequence ID" value="NZ_BBLT01000005.1"/>
</dbReference>
<gene>
    <name evidence="2" type="ORF">MYP_2809</name>
</gene>
<dbReference type="Proteomes" id="UP000030185">
    <property type="component" value="Unassembled WGS sequence"/>
</dbReference>
<dbReference type="STRING" id="153721.MYP_2809"/>